<evidence type="ECO:0000256" key="1">
    <source>
        <dbReference type="SAM" id="MobiDB-lite"/>
    </source>
</evidence>
<feature type="region of interest" description="Disordered" evidence="1">
    <location>
        <begin position="102"/>
        <end position="167"/>
    </location>
</feature>
<dbReference type="PANTHER" id="PTHR10677:SF9">
    <property type="entry name" value="UBIQUILIN-LIKE PROTEIN"/>
    <property type="match status" value="1"/>
</dbReference>
<feature type="region of interest" description="Disordered" evidence="1">
    <location>
        <begin position="1"/>
        <end position="30"/>
    </location>
</feature>
<dbReference type="SMART" id="SM00727">
    <property type="entry name" value="STI1"/>
    <property type="match status" value="2"/>
</dbReference>
<feature type="compositionally biased region" description="Basic and acidic residues" evidence="1">
    <location>
        <begin position="155"/>
        <end position="167"/>
    </location>
</feature>
<sequence>MPHVITQTPRTAQGGRPARLPADKSSSSSVTQVIIKTPGKQEDFTIADDTSVRQFKEKLSAHFKCQVDQLVLVFMGRLLKDHDTLSRRGVLDGHTVHLVIKSKHGSRSLAHSTRNPSTKDPSHQDRTRQGNSTGVDQPASVGHSPVEPALSAEPDVPKAHTRDQDVGRPEHLTQILENASTQRLLSNTDLMRQFISEHPDMQQLMQQNPEVSHILDSSELLRQTLELARNLAVIQEIMQIQQPAPSREHPLNPQSCVGLESIPRVQNSPGQGSADFSDEVLNPSQDPFGGNPFTALLGGQVPGQVQSSPPSPPPQEWGEQLPQLPTTRVIYASSRAFSSVTPASATPDKSHHTSRAFTSTNSTNSRSHTGTVEKPAGVSVLPSVEVTQQPQAEDKDATISLDSSGQKLEDALQLSDEQSSSPITGSLMQLLLNNPSLAAQMMLCVSMPQLSQQWQQQLLAFLQQTQLSETLIALGNPKASQAILQIEQGLQLLATEAPVLLPWVAPYLWGLGWLPAPSCSYPDTVPWAWDTPDMAKPNGPEACHKSGTVLQRLQSLAGDPAHLLQAPEIRFSKQMESLRAMGFGNQHANLQALIATEGDSSAAILRLRRSQAF</sequence>
<dbReference type="SMART" id="SM00213">
    <property type="entry name" value="UBQ"/>
    <property type="match status" value="1"/>
</dbReference>
<dbReference type="Gene3D" id="3.10.20.90">
    <property type="entry name" value="Phosphatidylinositol 3-kinase Catalytic Subunit, Chain A, domain 1"/>
    <property type="match status" value="1"/>
</dbReference>
<dbReference type="InterPro" id="IPR009060">
    <property type="entry name" value="UBA-like_sf"/>
</dbReference>
<dbReference type="Pfam" id="PF23195">
    <property type="entry name" value="UBQLN1"/>
    <property type="match status" value="1"/>
</dbReference>
<organism evidence="3 4">
    <name type="scientific">Sus scrofa</name>
    <name type="common">Pig</name>
    <dbReference type="NCBI Taxonomy" id="9823"/>
    <lineage>
        <taxon>Eukaryota</taxon>
        <taxon>Metazoa</taxon>
        <taxon>Chordata</taxon>
        <taxon>Craniata</taxon>
        <taxon>Vertebrata</taxon>
        <taxon>Euteleostomi</taxon>
        <taxon>Mammalia</taxon>
        <taxon>Eutheria</taxon>
        <taxon>Laurasiatheria</taxon>
        <taxon>Artiodactyla</taxon>
        <taxon>Suina</taxon>
        <taxon>Suidae</taxon>
        <taxon>Sus</taxon>
    </lineage>
</organism>
<feature type="compositionally biased region" description="Polar residues" evidence="1">
    <location>
        <begin position="1"/>
        <end position="11"/>
    </location>
</feature>
<dbReference type="AlphaFoldDB" id="A0A8D0PWQ1"/>
<accession>A0A8D0PWQ1</accession>
<feature type="domain" description="Ubiquitin-like" evidence="2">
    <location>
        <begin position="31"/>
        <end position="105"/>
    </location>
</feature>
<feature type="region of interest" description="Disordered" evidence="1">
    <location>
        <begin position="340"/>
        <end position="380"/>
    </location>
</feature>
<dbReference type="SUPFAM" id="SSF54236">
    <property type="entry name" value="Ubiquitin-like"/>
    <property type="match status" value="1"/>
</dbReference>
<dbReference type="Ensembl" id="ENSSSCT00015096415.1">
    <property type="protein sequence ID" value="ENSSSCP00015039643.1"/>
    <property type="gene ID" value="ENSSSCG00015071868.1"/>
</dbReference>
<dbReference type="SUPFAM" id="SSF46934">
    <property type="entry name" value="UBA-like"/>
    <property type="match status" value="1"/>
</dbReference>
<evidence type="ECO:0000259" key="2">
    <source>
        <dbReference type="PROSITE" id="PS50053"/>
    </source>
</evidence>
<dbReference type="InterPro" id="IPR015496">
    <property type="entry name" value="Ubiquilin"/>
</dbReference>
<dbReference type="InterPro" id="IPR029071">
    <property type="entry name" value="Ubiquitin-like_domsf"/>
</dbReference>
<dbReference type="PANTHER" id="PTHR10677">
    <property type="entry name" value="UBIQUILIN"/>
    <property type="match status" value="1"/>
</dbReference>
<dbReference type="Proteomes" id="UP000694726">
    <property type="component" value="Unplaced"/>
</dbReference>
<feature type="compositionally biased region" description="Polar residues" evidence="1">
    <location>
        <begin position="109"/>
        <end position="119"/>
    </location>
</feature>
<evidence type="ECO:0000313" key="4">
    <source>
        <dbReference type="Proteomes" id="UP000694726"/>
    </source>
</evidence>
<reference evidence="3" key="1">
    <citation type="submission" date="2025-08" db="UniProtKB">
        <authorList>
            <consortium name="Ensembl"/>
        </authorList>
    </citation>
    <scope>IDENTIFICATION</scope>
</reference>
<proteinExistence type="predicted"/>
<dbReference type="Pfam" id="PF00240">
    <property type="entry name" value="ubiquitin"/>
    <property type="match status" value="1"/>
</dbReference>
<dbReference type="FunFam" id="3.10.20.90:FF:000095">
    <property type="entry name" value="Ubiquilin 4"/>
    <property type="match status" value="1"/>
</dbReference>
<dbReference type="InterPro" id="IPR000626">
    <property type="entry name" value="Ubiquitin-like_dom"/>
</dbReference>
<feature type="compositionally biased region" description="Low complexity" evidence="1">
    <location>
        <begin position="355"/>
        <end position="370"/>
    </location>
</feature>
<dbReference type="FunFam" id="1.10.260.100:FF:000001">
    <property type="entry name" value="Ubiquilin 1"/>
    <property type="match status" value="1"/>
</dbReference>
<dbReference type="PROSITE" id="PS50053">
    <property type="entry name" value="UBIQUITIN_2"/>
    <property type="match status" value="1"/>
</dbReference>
<dbReference type="CDD" id="cd01808">
    <property type="entry name" value="Ubl_PLICs"/>
    <property type="match status" value="1"/>
</dbReference>
<protein>
    <recommendedName>
        <fullName evidence="2">Ubiquitin-like domain-containing protein</fullName>
    </recommendedName>
</protein>
<evidence type="ECO:0000313" key="3">
    <source>
        <dbReference type="Ensembl" id="ENSSSCP00015039643.1"/>
    </source>
</evidence>
<feature type="compositionally biased region" description="Low complexity" evidence="1">
    <location>
        <begin position="298"/>
        <end position="308"/>
    </location>
</feature>
<dbReference type="InterPro" id="IPR006636">
    <property type="entry name" value="STI1_HS-bd"/>
</dbReference>
<dbReference type="Gene3D" id="1.10.8.10">
    <property type="entry name" value="DNA helicase RuvA subunit, C-terminal domain"/>
    <property type="match status" value="1"/>
</dbReference>
<feature type="region of interest" description="Disordered" evidence="1">
    <location>
        <begin position="263"/>
        <end position="320"/>
    </location>
</feature>
<name>A0A8D0PWQ1_PIG</name>